<dbReference type="SUPFAM" id="SSF158702">
    <property type="entry name" value="Sec63 N-terminal domain-like"/>
    <property type="match status" value="1"/>
</dbReference>
<dbReference type="PANTHER" id="PTHR47835:SF3">
    <property type="entry name" value="HELICASE FOR MEIOSIS 1"/>
    <property type="match status" value="1"/>
</dbReference>
<proteinExistence type="predicted"/>
<evidence type="ECO:0000256" key="4">
    <source>
        <dbReference type="ARBA" id="ARBA00023254"/>
    </source>
</evidence>
<evidence type="ECO:0000256" key="7">
    <source>
        <dbReference type="ARBA" id="ARBA00048988"/>
    </source>
</evidence>
<comment type="caution">
    <text evidence="10">The sequence shown here is derived from an EMBL/GenBank/DDBJ whole genome shotgun (WGS) entry which is preliminary data.</text>
</comment>
<dbReference type="Pfam" id="PF23445">
    <property type="entry name" value="WHD_SNRNP200"/>
    <property type="match status" value="1"/>
</dbReference>
<keyword evidence="2" id="KW-0067">ATP-binding</keyword>
<keyword evidence="3" id="KW-0413">Isomerase</keyword>
<feature type="region of interest" description="Disordered" evidence="8">
    <location>
        <begin position="487"/>
        <end position="509"/>
    </location>
</feature>
<dbReference type="EMBL" id="JAFCIX010000418">
    <property type="protein sequence ID" value="KAH6591005.1"/>
    <property type="molecule type" value="Genomic_DNA"/>
</dbReference>
<accession>A0ABQ8F2K1</accession>
<evidence type="ECO:0000256" key="1">
    <source>
        <dbReference type="ARBA" id="ARBA00022801"/>
    </source>
</evidence>
<dbReference type="InterPro" id="IPR036390">
    <property type="entry name" value="WH_DNA-bd_sf"/>
</dbReference>
<keyword evidence="2" id="KW-0547">Nucleotide-binding</keyword>
<dbReference type="InterPro" id="IPR036388">
    <property type="entry name" value="WH-like_DNA-bd_sf"/>
</dbReference>
<dbReference type="InterPro" id="IPR052247">
    <property type="entry name" value="Meiotic_Crossover_Helicase"/>
</dbReference>
<keyword evidence="11" id="KW-1185">Reference proteome</keyword>
<dbReference type="Gene3D" id="1.10.3380.10">
    <property type="entry name" value="Sec63 N-terminal domain-like domain"/>
    <property type="match status" value="1"/>
</dbReference>
<name>A0ABQ8F2K1_9FUNG</name>
<keyword evidence="2" id="KW-0347">Helicase</keyword>
<dbReference type="PANTHER" id="PTHR47835">
    <property type="entry name" value="HFM1, ATP DEPENDENT DNA HELICASE HOMOLOG"/>
    <property type="match status" value="1"/>
</dbReference>
<organism evidence="10 11">
    <name type="scientific">Batrachochytrium salamandrivorans</name>
    <dbReference type="NCBI Taxonomy" id="1357716"/>
    <lineage>
        <taxon>Eukaryota</taxon>
        <taxon>Fungi</taxon>
        <taxon>Fungi incertae sedis</taxon>
        <taxon>Chytridiomycota</taxon>
        <taxon>Chytridiomycota incertae sedis</taxon>
        <taxon>Chytridiomycetes</taxon>
        <taxon>Rhizophydiales</taxon>
        <taxon>Rhizophydiales incertae sedis</taxon>
        <taxon>Batrachochytrium</taxon>
    </lineage>
</organism>
<comment type="catalytic activity">
    <reaction evidence="5">
        <text>Couples ATP hydrolysis with the unwinding of duplex DNA by translocating in the 3'-5' direction.</text>
        <dbReference type="EC" id="5.6.2.4"/>
    </reaction>
</comment>
<evidence type="ECO:0000313" key="11">
    <source>
        <dbReference type="Proteomes" id="UP001648503"/>
    </source>
</evidence>
<evidence type="ECO:0000256" key="6">
    <source>
        <dbReference type="ARBA" id="ARBA00034808"/>
    </source>
</evidence>
<evidence type="ECO:0000256" key="3">
    <source>
        <dbReference type="ARBA" id="ARBA00023235"/>
    </source>
</evidence>
<dbReference type="InterPro" id="IPR057842">
    <property type="entry name" value="WH_MER3"/>
</dbReference>
<dbReference type="Gene3D" id="1.10.10.10">
    <property type="entry name" value="Winged helix-like DNA-binding domain superfamily/Winged helix DNA-binding domain"/>
    <property type="match status" value="1"/>
</dbReference>
<dbReference type="SMART" id="SM00973">
    <property type="entry name" value="Sec63"/>
    <property type="match status" value="1"/>
</dbReference>
<gene>
    <name evidence="10" type="ORF">BASA50_009006</name>
</gene>
<dbReference type="InterPro" id="IPR004179">
    <property type="entry name" value="Sec63-dom"/>
</dbReference>
<evidence type="ECO:0000259" key="9">
    <source>
        <dbReference type="SMART" id="SM00973"/>
    </source>
</evidence>
<dbReference type="Pfam" id="PF02889">
    <property type="entry name" value="Sec63"/>
    <property type="match status" value="1"/>
</dbReference>
<evidence type="ECO:0000313" key="10">
    <source>
        <dbReference type="EMBL" id="KAH6591005.1"/>
    </source>
</evidence>
<keyword evidence="4" id="KW-0469">Meiosis</keyword>
<evidence type="ECO:0000256" key="5">
    <source>
        <dbReference type="ARBA" id="ARBA00034617"/>
    </source>
</evidence>
<protein>
    <recommendedName>
        <fullName evidence="6">DNA 3'-5' helicase</fullName>
        <ecNumber evidence="6">5.6.2.4</ecNumber>
    </recommendedName>
</protein>
<evidence type="ECO:0000256" key="2">
    <source>
        <dbReference type="ARBA" id="ARBA00022806"/>
    </source>
</evidence>
<dbReference type="Proteomes" id="UP001648503">
    <property type="component" value="Unassembled WGS sequence"/>
</dbReference>
<evidence type="ECO:0000256" key="8">
    <source>
        <dbReference type="SAM" id="MobiDB-lite"/>
    </source>
</evidence>
<comment type="catalytic activity">
    <reaction evidence="7">
        <text>ATP + H2O = ADP + phosphate + H(+)</text>
        <dbReference type="Rhea" id="RHEA:13065"/>
        <dbReference type="ChEBI" id="CHEBI:15377"/>
        <dbReference type="ChEBI" id="CHEBI:15378"/>
        <dbReference type="ChEBI" id="CHEBI:30616"/>
        <dbReference type="ChEBI" id="CHEBI:43474"/>
        <dbReference type="ChEBI" id="CHEBI:456216"/>
        <dbReference type="EC" id="5.6.2.4"/>
    </reaction>
</comment>
<keyword evidence="1" id="KW-0378">Hydrolase</keyword>
<reference evidence="10 11" key="1">
    <citation type="submission" date="2021-02" db="EMBL/GenBank/DDBJ databases">
        <title>Variation within the Batrachochytrium salamandrivorans European outbreak.</title>
        <authorList>
            <person name="Kelly M."/>
            <person name="Pasmans F."/>
            <person name="Shea T.P."/>
            <person name="Munoz J.F."/>
            <person name="Carranza S."/>
            <person name="Cuomo C.A."/>
            <person name="Martel A."/>
        </authorList>
    </citation>
    <scope>NUCLEOTIDE SEQUENCE [LARGE SCALE GENOMIC DNA]</scope>
    <source>
        <strain evidence="10 11">AMFP18/2</strain>
    </source>
</reference>
<dbReference type="EC" id="5.6.2.4" evidence="6"/>
<feature type="domain" description="SEC63" evidence="9">
    <location>
        <begin position="124"/>
        <end position="388"/>
    </location>
</feature>
<dbReference type="SUPFAM" id="SSF46785">
    <property type="entry name" value="Winged helix' DNA-binding domain"/>
    <property type="match status" value="1"/>
</dbReference>
<sequence>MQFDNSGISIIMTSMEKCDYFKQLIYGQETIESCLHESLIEHLNAEIALGNISNSANALSWLQSTFLYVRIRQNPTHYRLKNCTAEVGRLSAETRLEAMLLCDLKRLSDNDIITIDNNRQCIQPAEYGKAMAKYYLMFESVQLMVKLKISSSLQTVCCLGSIAFTEKKSMQSMNSETNVALQHASRIARCLCDVLAVKQDYISLYNALILLQAINAKSWDTSRFILKQIDGIGPQMARALFNGGISSFKHLENAGIYRIESLANRNPPFGKRIIESASSLPRLLIKASQIQIYSESHHDTALELNITSSLVNAAIVKDIGRRGHLQCHFIAGTIDGLLLDYRRISISKLKTGVSFIIKISPENSKTTIDCTIFCEDYVGLNVTKRLTPQLSSLNTDDKETTVHGTIHKTDTAVPPEMPLVDTRDANRHVSTAKSEMVPCRHLCRDKQKCSHGCCKTGVTLSCSLKRRRNDTMWRVDISDTKATSYSDVKEPSGLNHQYDVPGSTQADIPKRMRKPFSNDSILADDQLLANYADCDQDYYSTTTVNTVLAGQNSLNVQHPCTSLSISIAQVKERNSNSKEQDKLSDLICFGSGPTSTETMDRGYEYSSKAHSVADLNENLFDFEMESLIQDNSYLDGWIDKIRETNLAVGTALASPVKSIHSTIPNLGTLTYPQKNSSKREVNDAYQSLFADTI</sequence>